<dbReference type="Pfam" id="PF20669">
    <property type="entry name" value="Exo70_N"/>
    <property type="match status" value="1"/>
</dbReference>
<evidence type="ECO:0000256" key="1">
    <source>
        <dbReference type="ARBA" id="ARBA00006756"/>
    </source>
</evidence>
<keyword evidence="3" id="KW-0653">Protein transport</keyword>
<dbReference type="OrthoDB" id="1922221at2759"/>
<comment type="function">
    <text evidence="3">Component of the exocyst complex.</text>
</comment>
<gene>
    <name evidence="5" type="ORF">Cgig2_031177</name>
</gene>
<evidence type="ECO:0000313" key="5">
    <source>
        <dbReference type="EMBL" id="KAJ8447564.1"/>
    </source>
</evidence>
<proteinExistence type="inferred from homology"/>
<keyword evidence="6" id="KW-1185">Reference proteome</keyword>
<dbReference type="Gene3D" id="1.20.1280.170">
    <property type="entry name" value="Exocyst complex component Exo70"/>
    <property type="match status" value="1"/>
</dbReference>
<protein>
    <recommendedName>
        <fullName evidence="3">Exocyst subunit Exo70 family protein</fullName>
    </recommendedName>
</protein>
<accession>A0A9Q1KRF0</accession>
<dbReference type="GO" id="GO:0005546">
    <property type="term" value="F:phosphatidylinositol-4,5-bisphosphate binding"/>
    <property type="evidence" value="ECO:0007669"/>
    <property type="project" value="InterPro"/>
</dbReference>
<dbReference type="Proteomes" id="UP001153076">
    <property type="component" value="Unassembled WGS sequence"/>
</dbReference>
<evidence type="ECO:0000259" key="4">
    <source>
        <dbReference type="Pfam" id="PF03081"/>
    </source>
</evidence>
<dbReference type="PANTHER" id="PTHR12542:SF85">
    <property type="entry name" value="EXOCYST SUBUNIT EXO70 FAMILY PROTEIN"/>
    <property type="match status" value="1"/>
</dbReference>
<dbReference type="AlphaFoldDB" id="A0A9Q1KRF0"/>
<dbReference type="GO" id="GO:0006887">
    <property type="term" value="P:exocytosis"/>
    <property type="evidence" value="ECO:0007669"/>
    <property type="project" value="UniProtKB-KW"/>
</dbReference>
<feature type="domain" description="Exocyst complex subunit Exo70 C-terminal" evidence="4">
    <location>
        <begin position="263"/>
        <end position="555"/>
    </location>
</feature>
<dbReference type="SUPFAM" id="SSF74788">
    <property type="entry name" value="Cullin repeat-like"/>
    <property type="match status" value="1"/>
</dbReference>
<evidence type="ECO:0000256" key="3">
    <source>
        <dbReference type="RuleBase" id="RU365026"/>
    </source>
</evidence>
<evidence type="ECO:0000256" key="2">
    <source>
        <dbReference type="ARBA" id="ARBA00022448"/>
    </source>
</evidence>
<dbReference type="GO" id="GO:0015031">
    <property type="term" value="P:protein transport"/>
    <property type="evidence" value="ECO:0007669"/>
    <property type="project" value="UniProtKB-KW"/>
</dbReference>
<reference evidence="5" key="1">
    <citation type="submission" date="2022-04" db="EMBL/GenBank/DDBJ databases">
        <title>Carnegiea gigantea Genome sequencing and assembly v2.</title>
        <authorList>
            <person name="Copetti D."/>
            <person name="Sanderson M.J."/>
            <person name="Burquez A."/>
            <person name="Wojciechowski M.F."/>
        </authorList>
    </citation>
    <scope>NUCLEOTIDE SEQUENCE</scope>
    <source>
        <strain evidence="5">SGP5-SGP5p</strain>
        <tissue evidence="5">Aerial part</tissue>
    </source>
</reference>
<evidence type="ECO:0000313" key="6">
    <source>
        <dbReference type="Proteomes" id="UP001153076"/>
    </source>
</evidence>
<keyword evidence="2 3" id="KW-0813">Transport</keyword>
<comment type="similarity">
    <text evidence="1 3">Belongs to the EXO70 family.</text>
</comment>
<name>A0A9Q1KRF0_9CARY</name>
<keyword evidence="3" id="KW-0268">Exocytosis</keyword>
<organism evidence="5 6">
    <name type="scientific">Carnegiea gigantea</name>
    <dbReference type="NCBI Taxonomy" id="171969"/>
    <lineage>
        <taxon>Eukaryota</taxon>
        <taxon>Viridiplantae</taxon>
        <taxon>Streptophyta</taxon>
        <taxon>Embryophyta</taxon>
        <taxon>Tracheophyta</taxon>
        <taxon>Spermatophyta</taxon>
        <taxon>Magnoliopsida</taxon>
        <taxon>eudicotyledons</taxon>
        <taxon>Gunneridae</taxon>
        <taxon>Pentapetalae</taxon>
        <taxon>Caryophyllales</taxon>
        <taxon>Cactineae</taxon>
        <taxon>Cactaceae</taxon>
        <taxon>Cactoideae</taxon>
        <taxon>Echinocereeae</taxon>
        <taxon>Carnegiea</taxon>
    </lineage>
</organism>
<dbReference type="InterPro" id="IPR016159">
    <property type="entry name" value="Cullin_repeat-like_dom_sf"/>
</dbReference>
<dbReference type="InterPro" id="IPR004140">
    <property type="entry name" value="Exo70"/>
</dbReference>
<dbReference type="PANTHER" id="PTHR12542">
    <property type="entry name" value="EXOCYST COMPLEX PROTEIN EXO70"/>
    <property type="match status" value="1"/>
</dbReference>
<dbReference type="EMBL" id="JAKOGI010000037">
    <property type="protein sequence ID" value="KAJ8447564.1"/>
    <property type="molecule type" value="Genomic_DNA"/>
</dbReference>
<dbReference type="GO" id="GO:0000145">
    <property type="term" value="C:exocyst"/>
    <property type="evidence" value="ECO:0007669"/>
    <property type="project" value="InterPro"/>
</dbReference>
<comment type="caution">
    <text evidence="5">The sequence shown here is derived from an EMBL/GenBank/DDBJ whole genome shotgun (WGS) entry which is preliminary data.</text>
</comment>
<dbReference type="InterPro" id="IPR046364">
    <property type="entry name" value="Exo70_C"/>
</dbReference>
<sequence>MEGTEGNIEKLLAARESLRATLEESKSFSSKIEETRLGLQKINGNLSLLSSELCSTYSRKSTLYAVGAHVDRAFGPVSAVLRIYDSVHGLEKSIMAGPSGGDVVGYIGLVKQLEEAMRFLSDNCGLAVEWMEDVAKLLDENVGTDDHYIVKVKRLLRILKELKALETRARLNGGLLSDSFDKLELEFRHLVKDNGSFSHQVPELHAIIERLKANDRMENCITIYSDIRSSNARAALQRLNLSYLEIEISESDSVQKFEDHIVQWGNHVEFALKNVLHAEYDLCKSILEKHGADVPLSCFARITAQSGFLAILEFGDKITKAKKDAIKLLKLLDMFQVLDKLRVDFNKLFGSKACLKIQNQTRDLVKRVVNGASEIFMELRLQVELQRHNMIPPPSDASVPRLVTFVTNYCIMLLEDDYKPVLSQVLSIHQIWNRGKSPDGFLRKELQRIVEAMEINLETWSKTFDDPALSCFFLMNNYTFLCHFLQETVFGDLMGDNWLREHQQKMETYAELYLKESWGKLSGILSEEGLILFSPGRSTTQELVKKRLREFNDMFFLHNYGYLVENGSSPGKYVRYTVWSLEGMLKSLFQPNMTRFSRSNSSKSTHLMGKLRNAVSNQFRVAPIPT</sequence>
<dbReference type="Pfam" id="PF03081">
    <property type="entry name" value="Exo70_C"/>
    <property type="match status" value="1"/>
</dbReference>